<keyword evidence="3" id="KW-1185">Reference proteome</keyword>
<gene>
    <name evidence="2" type="ORF">L284_17225</name>
</gene>
<dbReference type="EMBL" id="ATHL01000112">
    <property type="protein sequence ID" value="EQB10365.1"/>
    <property type="molecule type" value="Genomic_DNA"/>
</dbReference>
<reference evidence="2 3" key="1">
    <citation type="journal article" date="2013" name="Genome Announc.">
        <title>Genome Sequence of Novosphingobium lindaniclasticum LE124T, Isolated from a Hexachlorocyclohexane Dumpsite.</title>
        <authorList>
            <person name="Saxena A."/>
            <person name="Nayyar N."/>
            <person name="Sangwan N."/>
            <person name="Kumari R."/>
            <person name="Khurana J.P."/>
            <person name="Lal R."/>
        </authorList>
    </citation>
    <scope>NUCLEOTIDE SEQUENCE [LARGE SCALE GENOMIC DNA]</scope>
    <source>
        <strain evidence="2 3">LE124</strain>
    </source>
</reference>
<keyword evidence="1" id="KW-0732">Signal</keyword>
<dbReference type="AlphaFoldDB" id="T0IFC1"/>
<feature type="chain" id="PRO_5004564645" evidence="1">
    <location>
        <begin position="21"/>
        <end position="168"/>
    </location>
</feature>
<evidence type="ECO:0000256" key="1">
    <source>
        <dbReference type="SAM" id="SignalP"/>
    </source>
</evidence>
<evidence type="ECO:0000313" key="3">
    <source>
        <dbReference type="Proteomes" id="UP000015527"/>
    </source>
</evidence>
<dbReference type="Proteomes" id="UP000015527">
    <property type="component" value="Unassembled WGS sequence"/>
</dbReference>
<comment type="caution">
    <text evidence="2">The sequence shown here is derived from an EMBL/GenBank/DDBJ whole genome shotgun (WGS) entry which is preliminary data.</text>
</comment>
<evidence type="ECO:0000313" key="2">
    <source>
        <dbReference type="EMBL" id="EQB10365.1"/>
    </source>
</evidence>
<accession>T0IFC1</accession>
<dbReference type="RefSeq" id="WP_021235231.1">
    <property type="nucleotide sequence ID" value="NZ_ATHL01000112.1"/>
</dbReference>
<organism evidence="2 3">
    <name type="scientific">Novosphingobium lindaniclasticum LE124</name>
    <dbReference type="NCBI Taxonomy" id="1096930"/>
    <lineage>
        <taxon>Bacteria</taxon>
        <taxon>Pseudomonadati</taxon>
        <taxon>Pseudomonadota</taxon>
        <taxon>Alphaproteobacteria</taxon>
        <taxon>Sphingomonadales</taxon>
        <taxon>Sphingomonadaceae</taxon>
        <taxon>Novosphingobium</taxon>
    </lineage>
</organism>
<name>T0IFC1_9SPHN</name>
<feature type="signal peptide" evidence="1">
    <location>
        <begin position="1"/>
        <end position="20"/>
    </location>
</feature>
<proteinExistence type="predicted"/>
<dbReference type="OrthoDB" id="9863656at2"/>
<sequence>MLKTIVTAIALLGSSTLARAEPLAEPVVGPKLICFKYSTFLLGDGEKITDFSGSAEAMAITVEGPSGAFRIGESEIFAPARGRKRLVVSKGQTSIYRVSSQGGRYAIYGATDFSNGKDRLIIWLSGDNLRGQTADRGVLDRFEVRDPASVKCDQTFTYSWDFLSDPAK</sequence>
<protein>
    <submittedName>
        <fullName evidence="2">Uncharacterized protein</fullName>
    </submittedName>
</protein>